<evidence type="ECO:0000256" key="1">
    <source>
        <dbReference type="SAM" id="MobiDB-lite"/>
    </source>
</evidence>
<proteinExistence type="predicted"/>
<feature type="compositionally biased region" description="Basic and acidic residues" evidence="1">
    <location>
        <begin position="1"/>
        <end position="23"/>
    </location>
</feature>
<name>A0A3S5AIU7_9PLAT</name>
<evidence type="ECO:0000313" key="2">
    <source>
        <dbReference type="EMBL" id="VEL24839.1"/>
    </source>
</evidence>
<protein>
    <submittedName>
        <fullName evidence="2">Uncharacterized protein</fullName>
    </submittedName>
</protein>
<evidence type="ECO:0000313" key="3">
    <source>
        <dbReference type="Proteomes" id="UP000784294"/>
    </source>
</evidence>
<reference evidence="2" key="1">
    <citation type="submission" date="2018-11" db="EMBL/GenBank/DDBJ databases">
        <authorList>
            <consortium name="Pathogen Informatics"/>
        </authorList>
    </citation>
    <scope>NUCLEOTIDE SEQUENCE</scope>
</reference>
<dbReference type="EMBL" id="CAAALY010069994">
    <property type="protein sequence ID" value="VEL24839.1"/>
    <property type="molecule type" value="Genomic_DNA"/>
</dbReference>
<sequence>MCGEQIRKEKPSIFPPESRKRVSETASTRMFQQSHCLLAASTFESFHQTASFKMEVSSTMTRVVFGSISSECDMWWYFPPADDGRFVLAKRRFALRMHENGGDGSK</sequence>
<accession>A0A3S5AIU7</accession>
<keyword evidence="3" id="KW-1185">Reference proteome</keyword>
<comment type="caution">
    <text evidence="2">The sequence shown here is derived from an EMBL/GenBank/DDBJ whole genome shotgun (WGS) entry which is preliminary data.</text>
</comment>
<dbReference type="Proteomes" id="UP000784294">
    <property type="component" value="Unassembled WGS sequence"/>
</dbReference>
<feature type="region of interest" description="Disordered" evidence="1">
    <location>
        <begin position="1"/>
        <end position="25"/>
    </location>
</feature>
<organism evidence="2 3">
    <name type="scientific">Protopolystoma xenopodis</name>
    <dbReference type="NCBI Taxonomy" id="117903"/>
    <lineage>
        <taxon>Eukaryota</taxon>
        <taxon>Metazoa</taxon>
        <taxon>Spiralia</taxon>
        <taxon>Lophotrochozoa</taxon>
        <taxon>Platyhelminthes</taxon>
        <taxon>Monogenea</taxon>
        <taxon>Polyopisthocotylea</taxon>
        <taxon>Polystomatidea</taxon>
        <taxon>Polystomatidae</taxon>
        <taxon>Protopolystoma</taxon>
    </lineage>
</organism>
<gene>
    <name evidence="2" type="ORF">PXEA_LOCUS18279</name>
</gene>
<dbReference type="AlphaFoldDB" id="A0A3S5AIU7"/>